<keyword evidence="3" id="KW-1185">Reference proteome</keyword>
<protein>
    <submittedName>
        <fullName evidence="2">Uncharacterized protein</fullName>
    </submittedName>
</protein>
<dbReference type="SUPFAM" id="SSF50998">
    <property type="entry name" value="Quinoprotein alcohol dehydrogenase-like"/>
    <property type="match status" value="1"/>
</dbReference>
<dbReference type="RefSeq" id="WP_110457258.1">
    <property type="nucleotide sequence ID" value="NZ_BPFB01000009.1"/>
</dbReference>
<dbReference type="Gene3D" id="2.130.10.10">
    <property type="entry name" value="YVTN repeat-like/Quinoprotein amine dehydrogenase"/>
    <property type="match status" value="2"/>
</dbReference>
<dbReference type="EMBL" id="BPFB01000009">
    <property type="protein sequence ID" value="GIU44471.1"/>
    <property type="molecule type" value="Genomic_DNA"/>
</dbReference>
<evidence type="ECO:0000256" key="1">
    <source>
        <dbReference type="PROSITE-ProRule" id="PRU00221"/>
    </source>
</evidence>
<accession>A0ABQ4PBI1</accession>
<proteinExistence type="predicted"/>
<keyword evidence="1" id="KW-0853">WD repeat</keyword>
<dbReference type="InterPro" id="IPR011047">
    <property type="entry name" value="Quinoprotein_ADH-like_sf"/>
</dbReference>
<dbReference type="Pfam" id="PF00400">
    <property type="entry name" value="WD40"/>
    <property type="match status" value="1"/>
</dbReference>
<reference evidence="2 3" key="1">
    <citation type="submission" date="2021-05" db="EMBL/GenBank/DDBJ databases">
        <title>Molecular characterization for Shewanella algae harboring chromosomal blaOXA-55-like strains isolated from clinical and environment sample.</title>
        <authorList>
            <person name="Ohama Y."/>
            <person name="Aoki K."/>
            <person name="Harada S."/>
            <person name="Moriya K."/>
            <person name="Ishii Y."/>
            <person name="Tateda K."/>
        </authorList>
    </citation>
    <scope>NUCLEOTIDE SEQUENCE [LARGE SCALE GENOMIC DNA]</scope>
    <source>
        <strain evidence="2 3">LMG 23746</strain>
    </source>
</reference>
<dbReference type="Proteomes" id="UP000761574">
    <property type="component" value="Unassembled WGS sequence"/>
</dbReference>
<organism evidence="2 3">
    <name type="scientific">Shewanella algidipiscicola</name>
    <dbReference type="NCBI Taxonomy" id="614070"/>
    <lineage>
        <taxon>Bacteria</taxon>
        <taxon>Pseudomonadati</taxon>
        <taxon>Pseudomonadota</taxon>
        <taxon>Gammaproteobacteria</taxon>
        <taxon>Alteromonadales</taxon>
        <taxon>Shewanellaceae</taxon>
        <taxon>Shewanella</taxon>
    </lineage>
</organism>
<dbReference type="PANTHER" id="PTHR44675:SF1">
    <property type="entry name" value="P21-ACTIVATED PROTEIN KINASE-INTERACTING PROTEIN 1"/>
    <property type="match status" value="1"/>
</dbReference>
<sequence length="318" mass="34961">MKSFTVLLICALFITACQPQPETNVIISQPSYSATLSDDAHYLLISTANSDLQLWDLTTHTQKYRWFHGEQKSQAIDTAISTNQQYAASLSRDSVALWSIEDGRSLGWWSLPASGQTVAIADSGALLIGLTDGSVMSLAPSQNRLIKFLGHSEKVNSVAISRNGELALSGANDNQVILWHATTGQPIHTWSLPSRVINVSLSQQGELAFASDSTNQAIIWNTQDGSQHSQLNIHRRTHNFSSARFTRDNSKLLTGTPAREVSVWRVLDGKMLVNWRVSRTEHAQIKGAVVYSVAEDNHQQVSSISSNGLLETWPMPPL</sequence>
<dbReference type="PROSITE" id="PS51257">
    <property type="entry name" value="PROKAR_LIPOPROTEIN"/>
    <property type="match status" value="1"/>
</dbReference>
<dbReference type="PANTHER" id="PTHR44675">
    <property type="entry name" value="PAK1 INTERACTING PROTEIN 1"/>
    <property type="match status" value="1"/>
</dbReference>
<gene>
    <name evidence="2" type="ORF">TUM4630_10230</name>
</gene>
<evidence type="ECO:0000313" key="2">
    <source>
        <dbReference type="EMBL" id="GIU44471.1"/>
    </source>
</evidence>
<dbReference type="PROSITE" id="PS50294">
    <property type="entry name" value="WD_REPEATS_REGION"/>
    <property type="match status" value="1"/>
</dbReference>
<name>A0ABQ4PBI1_9GAMM</name>
<comment type="caution">
    <text evidence="2">The sequence shown here is derived from an EMBL/GenBank/DDBJ whole genome shotgun (WGS) entry which is preliminary data.</text>
</comment>
<dbReference type="InterPro" id="IPR001680">
    <property type="entry name" value="WD40_rpt"/>
</dbReference>
<dbReference type="InterPro" id="IPR051959">
    <property type="entry name" value="PAK1-Kinase_Regulator"/>
</dbReference>
<dbReference type="PROSITE" id="PS50082">
    <property type="entry name" value="WD_REPEATS_2"/>
    <property type="match status" value="1"/>
</dbReference>
<dbReference type="InterPro" id="IPR015943">
    <property type="entry name" value="WD40/YVTN_repeat-like_dom_sf"/>
</dbReference>
<evidence type="ECO:0000313" key="3">
    <source>
        <dbReference type="Proteomes" id="UP000761574"/>
    </source>
</evidence>
<feature type="repeat" description="WD" evidence="1">
    <location>
        <begin position="148"/>
        <end position="189"/>
    </location>
</feature>
<dbReference type="SMART" id="SM00320">
    <property type="entry name" value="WD40"/>
    <property type="match status" value="5"/>
</dbReference>